<evidence type="ECO:0000256" key="1">
    <source>
        <dbReference type="ARBA" id="ARBA00004123"/>
    </source>
</evidence>
<keyword evidence="13" id="KW-1185">Reference proteome</keyword>
<dbReference type="InterPro" id="IPR048338">
    <property type="entry name" value="Mediator_Med16"/>
</dbReference>
<dbReference type="InterPro" id="IPR048339">
    <property type="entry name" value="Mediator_Med16_C"/>
</dbReference>
<comment type="subcellular location">
    <subcellularLocation>
        <location evidence="1 9">Nucleus</location>
    </subcellularLocation>
</comment>
<evidence type="ECO:0000256" key="6">
    <source>
        <dbReference type="ARBA" id="ARBA00023163"/>
    </source>
</evidence>
<dbReference type="GeneID" id="19903976"/>
<dbReference type="AlphaFoldDB" id="R7YZS9"/>
<comment type="subunit">
    <text evidence="9">Component of the Mediator complex.</text>
</comment>
<evidence type="ECO:0000256" key="7">
    <source>
        <dbReference type="ARBA" id="ARBA00023242"/>
    </source>
</evidence>
<dbReference type="PANTHER" id="PTHR13224">
    <property type="entry name" value="THYROID HORMONE RECEPTOR-ASSOCIATED PROTEIN-RELATED"/>
    <property type="match status" value="1"/>
</dbReference>
<dbReference type="PANTHER" id="PTHR13224:SF6">
    <property type="entry name" value="MEDIATOR OF RNA POLYMERASE II TRANSCRIPTION SUBUNIT 16"/>
    <property type="match status" value="1"/>
</dbReference>
<gene>
    <name evidence="9" type="primary">MED16</name>
    <name evidence="12" type="ORF">W97_06665</name>
</gene>
<dbReference type="Pfam" id="PF20719">
    <property type="entry name" value="Med16_C"/>
    <property type="match status" value="1"/>
</dbReference>
<dbReference type="GO" id="GO:0016592">
    <property type="term" value="C:mediator complex"/>
    <property type="evidence" value="ECO:0007669"/>
    <property type="project" value="InterPro"/>
</dbReference>
<evidence type="ECO:0000259" key="10">
    <source>
        <dbReference type="Pfam" id="PF11635"/>
    </source>
</evidence>
<evidence type="ECO:0000256" key="8">
    <source>
        <dbReference type="ARBA" id="ARBA00032015"/>
    </source>
</evidence>
<dbReference type="InterPro" id="IPR021665">
    <property type="entry name" value="Mediator_Med16_N"/>
</dbReference>
<dbReference type="Pfam" id="PF11635">
    <property type="entry name" value="Med16_N"/>
    <property type="match status" value="1"/>
</dbReference>
<dbReference type="eggNOG" id="ENOG502QQU3">
    <property type="taxonomic scope" value="Eukaryota"/>
</dbReference>
<evidence type="ECO:0000313" key="13">
    <source>
        <dbReference type="Proteomes" id="UP000016924"/>
    </source>
</evidence>
<evidence type="ECO:0000256" key="2">
    <source>
        <dbReference type="ARBA" id="ARBA00006543"/>
    </source>
</evidence>
<sequence>MDNEYNMENPDTMDDLFGEGEQFSLAPGAASVPQMPVKGLAERLDELHTSGCCQRIAWSKLGCVASVTRDGREVEFRSLIRHPEDGRWELSKKQSLRLDYAHEGSYIAHLSWGLMGTDLAVVDNSGRISLFTNTFTFVLGRMQAMVKNSISEPESELSAVVGLHWLSIIPHFQKRVLYHTADRSGDEWNFCMSFHQSFDAHNPVLSKAALIYTTRSGTVKLLYQPSKDSSQWREATTELPGFSSVQDLLTHAAFAPDNDGSLLLAVHNASQHLHLYRTTVSWNPVYGQSPNPKIPPPVNSVTPTLDAVLLKREDGCAPLDLLPQVEDPASNPVDNVTVPAQLTHLQCVPAAPDYGRGPTTPTIVAIFSSNPNPYSALDHITPHQQSFSTIARWEIQQIAETSLHSGFDLLTNKRKSTSSFGGRRLCRLARQPDVPTSAIILSTSSMMQPRILACQLSDGSIEFRDRTLMDLINPDYADNSVDSFPQTGFSFPLAEPGAGYLAFSPNMCIAAAIQEDGSLILRRLEYSLSSLNIAEKNHNIDAAIAAIVLQHSNACTQYQTSDDIFASVAQDLGPARTRQLLSQVYQAMSLNLDFLTNEKEHATTLLKGAALGKCLSAQSLLRDPADEATRTLSGKLAWCILNMRSHAFVFLQMFRPDQPPEPDLAKSLVGLVKWSNDFLVYIVDELMELARAVRGQEHDRAFVQEKVNAANSPALLLLLASAPRYLLRMLLRPLQLCFKTVHAALKQPSLPRAQKAVYETLNNIFITNPISCPRFEHIVPGEVDKAVRDAYTAAKLSTEQRGAAEKAMLVNAEIPECLMPAVRQLLTGTLPKLLSELQDTSKIYFADLKWLGLHDGWMTREFARHRAVDVVRKVPLAREKKLRMCTRCGAVMEDLAPPAEGRNELGWLMFAQKSCVCMSNWVAVGEGKGDA</sequence>
<feature type="domain" description="Mediator complex subunit Med16 N-terminal" evidence="10">
    <location>
        <begin position="151"/>
        <end position="492"/>
    </location>
</feature>
<organism evidence="12 13">
    <name type="scientific">Coniosporium apollinis (strain CBS 100218)</name>
    <name type="common">Rock-inhabiting black yeast</name>
    <dbReference type="NCBI Taxonomy" id="1168221"/>
    <lineage>
        <taxon>Eukaryota</taxon>
        <taxon>Fungi</taxon>
        <taxon>Dikarya</taxon>
        <taxon>Ascomycota</taxon>
        <taxon>Pezizomycotina</taxon>
        <taxon>Dothideomycetes</taxon>
        <taxon>Dothideomycetes incertae sedis</taxon>
        <taxon>Coniosporium</taxon>
    </lineage>
</organism>
<evidence type="ECO:0000259" key="11">
    <source>
        <dbReference type="Pfam" id="PF20719"/>
    </source>
</evidence>
<dbReference type="EMBL" id="JH767587">
    <property type="protein sequence ID" value="EON67412.1"/>
    <property type="molecule type" value="Genomic_DNA"/>
</dbReference>
<dbReference type="RefSeq" id="XP_007782729.1">
    <property type="nucleotide sequence ID" value="XM_007784539.1"/>
</dbReference>
<accession>R7YZS9</accession>
<evidence type="ECO:0000313" key="12">
    <source>
        <dbReference type="EMBL" id="EON67412.1"/>
    </source>
</evidence>
<evidence type="ECO:0000256" key="4">
    <source>
        <dbReference type="ARBA" id="ARBA00023015"/>
    </source>
</evidence>
<keyword evidence="7 9" id="KW-0539">Nucleus</keyword>
<comment type="similarity">
    <text evidence="2 9">Belongs to the Mediator complex subunit 16 family.</text>
</comment>
<comment type="function">
    <text evidence="9">Component of the Mediator complex, a coactivator involved in the regulated transcription of nearly all RNA polymerase II-dependent genes. Mediator functions as a bridge to convey information from gene-specific regulatory proteins to the basal RNA polymerase II transcription machinery. Mediator is recruited to promoters by direct interactions with regulatory proteins and serves as a scaffold for the assembly of a functional preinitiation complex with RNA polymerase II and the general transcription factors.</text>
</comment>
<dbReference type="STRING" id="1168221.R7YZS9"/>
<feature type="domain" description="Mediator complex subunit 16 C-terminal" evidence="11">
    <location>
        <begin position="838"/>
        <end position="922"/>
    </location>
</feature>
<keyword evidence="4 9" id="KW-0805">Transcription regulation</keyword>
<dbReference type="Proteomes" id="UP000016924">
    <property type="component" value="Unassembled WGS sequence"/>
</dbReference>
<dbReference type="OrthoDB" id="4139168at2759"/>
<protein>
    <recommendedName>
        <fullName evidence="3 9">Mediator of RNA polymerase II transcription subunit 16</fullName>
    </recommendedName>
    <alternativeName>
        <fullName evidence="8 9">Mediator complex subunit 16</fullName>
    </alternativeName>
</protein>
<proteinExistence type="inferred from homology"/>
<keyword evidence="5 9" id="KW-0010">Activator</keyword>
<reference evidence="13" key="1">
    <citation type="submission" date="2012-06" db="EMBL/GenBank/DDBJ databases">
        <title>The genome sequence of Coniosporium apollinis CBS 100218.</title>
        <authorList>
            <consortium name="The Broad Institute Genome Sequencing Platform"/>
            <person name="Cuomo C."/>
            <person name="Gorbushina A."/>
            <person name="Noack S."/>
            <person name="Walker B."/>
            <person name="Young S.K."/>
            <person name="Zeng Q."/>
            <person name="Gargeya S."/>
            <person name="Fitzgerald M."/>
            <person name="Haas B."/>
            <person name="Abouelleil A."/>
            <person name="Alvarado L."/>
            <person name="Arachchi H.M."/>
            <person name="Berlin A.M."/>
            <person name="Chapman S.B."/>
            <person name="Goldberg J."/>
            <person name="Griggs A."/>
            <person name="Gujja S."/>
            <person name="Hansen M."/>
            <person name="Howarth C."/>
            <person name="Imamovic A."/>
            <person name="Larimer J."/>
            <person name="McCowan C."/>
            <person name="Montmayeur A."/>
            <person name="Murphy C."/>
            <person name="Neiman D."/>
            <person name="Pearson M."/>
            <person name="Priest M."/>
            <person name="Roberts A."/>
            <person name="Saif S."/>
            <person name="Shea T."/>
            <person name="Sisk P."/>
            <person name="Sykes S."/>
            <person name="Wortman J."/>
            <person name="Nusbaum C."/>
            <person name="Birren B."/>
        </authorList>
    </citation>
    <scope>NUCLEOTIDE SEQUENCE [LARGE SCALE GENOMIC DNA]</scope>
    <source>
        <strain evidence="13">CBS 100218</strain>
    </source>
</reference>
<dbReference type="OMA" id="FDTTWLG"/>
<evidence type="ECO:0000256" key="3">
    <source>
        <dbReference type="ARBA" id="ARBA00019614"/>
    </source>
</evidence>
<keyword evidence="6 9" id="KW-0804">Transcription</keyword>
<evidence type="ECO:0000256" key="5">
    <source>
        <dbReference type="ARBA" id="ARBA00023159"/>
    </source>
</evidence>
<evidence type="ECO:0000256" key="9">
    <source>
        <dbReference type="RuleBase" id="RU364149"/>
    </source>
</evidence>
<name>R7YZS9_CONA1</name>
<dbReference type="GO" id="GO:0045893">
    <property type="term" value="P:positive regulation of DNA-templated transcription"/>
    <property type="evidence" value="ECO:0007669"/>
    <property type="project" value="TreeGrafter"/>
</dbReference>
<dbReference type="HOGENOM" id="CLU_007624_0_0_1"/>